<dbReference type="Pfam" id="PF05199">
    <property type="entry name" value="GMC_oxred_C"/>
    <property type="match status" value="1"/>
</dbReference>
<dbReference type="Gene3D" id="3.30.560.10">
    <property type="entry name" value="Glucose Oxidase, domain 3"/>
    <property type="match status" value="1"/>
</dbReference>
<reference evidence="3" key="1">
    <citation type="submission" date="2023-10" db="EMBL/GenBank/DDBJ databases">
        <authorList>
            <person name="Chen Y."/>
            <person name="Shah S."/>
            <person name="Dougan E. K."/>
            <person name="Thang M."/>
            <person name="Chan C."/>
        </authorList>
    </citation>
    <scope>NUCLEOTIDE SEQUENCE [LARGE SCALE GENOMIC DNA]</scope>
</reference>
<dbReference type="Proteomes" id="UP001189429">
    <property type="component" value="Unassembled WGS sequence"/>
</dbReference>
<evidence type="ECO:0000256" key="1">
    <source>
        <dbReference type="ARBA" id="ARBA00010790"/>
    </source>
</evidence>
<protein>
    <recommendedName>
        <fullName evidence="2">Glucose-methanol-choline oxidoreductase C-terminal domain-containing protein</fullName>
    </recommendedName>
</protein>
<accession>A0ABN9U9P4</accession>
<organism evidence="3 4">
    <name type="scientific">Prorocentrum cordatum</name>
    <dbReference type="NCBI Taxonomy" id="2364126"/>
    <lineage>
        <taxon>Eukaryota</taxon>
        <taxon>Sar</taxon>
        <taxon>Alveolata</taxon>
        <taxon>Dinophyceae</taxon>
        <taxon>Prorocentrales</taxon>
        <taxon>Prorocentraceae</taxon>
        <taxon>Prorocentrum</taxon>
    </lineage>
</organism>
<dbReference type="InterPro" id="IPR036188">
    <property type="entry name" value="FAD/NAD-bd_sf"/>
</dbReference>
<evidence type="ECO:0000313" key="3">
    <source>
        <dbReference type="EMBL" id="CAK0855357.1"/>
    </source>
</evidence>
<evidence type="ECO:0000313" key="4">
    <source>
        <dbReference type="Proteomes" id="UP001189429"/>
    </source>
</evidence>
<sequence length="111" mass="11965">MCRSVAGAPALAELLSHEVVEPRIAHPANSDAYLEEYARRFARTVYHPMRSCRMGPDGDPLAVVDSACRVRGARRLRVVDASVMPTAMTGNTNAPTIMIAERVAAMILATA</sequence>
<dbReference type="PANTHER" id="PTHR11552:SF147">
    <property type="entry name" value="CHOLINE DEHYDROGENASE, MITOCHONDRIAL"/>
    <property type="match status" value="1"/>
</dbReference>
<dbReference type="PANTHER" id="PTHR11552">
    <property type="entry name" value="GLUCOSE-METHANOL-CHOLINE GMC OXIDOREDUCTASE"/>
    <property type="match status" value="1"/>
</dbReference>
<dbReference type="SUPFAM" id="SSF54373">
    <property type="entry name" value="FAD-linked reductases, C-terminal domain"/>
    <property type="match status" value="1"/>
</dbReference>
<dbReference type="Gene3D" id="3.50.50.60">
    <property type="entry name" value="FAD/NAD(P)-binding domain"/>
    <property type="match status" value="1"/>
</dbReference>
<feature type="domain" description="Glucose-methanol-choline oxidoreductase C-terminal" evidence="2">
    <location>
        <begin position="20"/>
        <end position="100"/>
    </location>
</feature>
<evidence type="ECO:0000259" key="2">
    <source>
        <dbReference type="Pfam" id="PF05199"/>
    </source>
</evidence>
<comment type="similarity">
    <text evidence="1">Belongs to the GMC oxidoreductase family.</text>
</comment>
<name>A0ABN9U9P4_9DINO</name>
<dbReference type="InterPro" id="IPR012132">
    <property type="entry name" value="GMC_OxRdtase"/>
</dbReference>
<dbReference type="EMBL" id="CAUYUJ010015547">
    <property type="protein sequence ID" value="CAK0855357.1"/>
    <property type="molecule type" value="Genomic_DNA"/>
</dbReference>
<dbReference type="SUPFAM" id="SSF51905">
    <property type="entry name" value="FAD/NAD(P)-binding domain"/>
    <property type="match status" value="1"/>
</dbReference>
<keyword evidence="4" id="KW-1185">Reference proteome</keyword>
<proteinExistence type="inferred from homology"/>
<dbReference type="InterPro" id="IPR007867">
    <property type="entry name" value="GMC_OxRtase_C"/>
</dbReference>
<gene>
    <name evidence="3" type="ORF">PCOR1329_LOCUS46131</name>
</gene>
<comment type="caution">
    <text evidence="3">The sequence shown here is derived from an EMBL/GenBank/DDBJ whole genome shotgun (WGS) entry which is preliminary data.</text>
</comment>